<dbReference type="InterPro" id="IPR036065">
    <property type="entry name" value="BolA-like_sf"/>
</dbReference>
<dbReference type="PANTHER" id="PTHR46229">
    <property type="entry name" value="BOLA TRANSCRIPTION REGULATOR"/>
    <property type="match status" value="1"/>
</dbReference>
<comment type="similarity">
    <text evidence="1 2">Belongs to the BolA/IbaG family.</text>
</comment>
<dbReference type="InterPro" id="IPR002634">
    <property type="entry name" value="BolA"/>
</dbReference>
<proteinExistence type="inferred from homology"/>
<organism evidence="3 4">
    <name type="scientific">Volucribacter psittacicida</name>
    <dbReference type="NCBI Taxonomy" id="203482"/>
    <lineage>
        <taxon>Bacteria</taxon>
        <taxon>Pseudomonadati</taxon>
        <taxon>Pseudomonadota</taxon>
        <taxon>Gammaproteobacteria</taxon>
        <taxon>Pasteurellales</taxon>
        <taxon>Pasteurellaceae</taxon>
        <taxon>Volucribacter</taxon>
    </lineage>
</organism>
<dbReference type="EMBL" id="SMFT01000002">
    <property type="protein sequence ID" value="TCJ98487.1"/>
    <property type="molecule type" value="Genomic_DNA"/>
</dbReference>
<dbReference type="InterPro" id="IPR050961">
    <property type="entry name" value="BolA/IbaG_stress_morph_reg"/>
</dbReference>
<dbReference type="PIRSF" id="PIRSF003113">
    <property type="entry name" value="BolA"/>
    <property type="match status" value="1"/>
</dbReference>
<comment type="caution">
    <text evidence="3">The sequence shown here is derived from an EMBL/GenBank/DDBJ whole genome shotgun (WGS) entry which is preliminary data.</text>
</comment>
<evidence type="ECO:0000313" key="3">
    <source>
        <dbReference type="EMBL" id="TCJ98487.1"/>
    </source>
</evidence>
<keyword evidence="4" id="KW-1185">Reference proteome</keyword>
<evidence type="ECO:0000256" key="1">
    <source>
        <dbReference type="ARBA" id="ARBA00005578"/>
    </source>
</evidence>
<dbReference type="SUPFAM" id="SSF82657">
    <property type="entry name" value="BolA-like"/>
    <property type="match status" value="1"/>
</dbReference>
<dbReference type="PANTHER" id="PTHR46229:SF2">
    <property type="entry name" value="BOLA-LIKE PROTEIN 1"/>
    <property type="match status" value="1"/>
</dbReference>
<sequence length="101" mass="11580">MEQYLADKIYTQFAPHFLQIENESHRHSSGKGANSHFRIVLVTDDFLGISKVARHQQMYQLFAQELQTGIHALALHLYTLEEWQNLNQQAPLSPNCMGVGQ</sequence>
<evidence type="ECO:0000256" key="2">
    <source>
        <dbReference type="RuleBase" id="RU003860"/>
    </source>
</evidence>
<dbReference type="GO" id="GO:0005829">
    <property type="term" value="C:cytosol"/>
    <property type="evidence" value="ECO:0007669"/>
    <property type="project" value="TreeGrafter"/>
</dbReference>
<dbReference type="RefSeq" id="WP_424580043.1">
    <property type="nucleotide sequence ID" value="NZ_SMFT01000002.1"/>
</dbReference>
<dbReference type="AlphaFoldDB" id="A0A4R1FUB1"/>
<dbReference type="Pfam" id="PF01722">
    <property type="entry name" value="BolA"/>
    <property type="match status" value="1"/>
</dbReference>
<dbReference type="Proteomes" id="UP000294702">
    <property type="component" value="Unassembled WGS sequence"/>
</dbReference>
<evidence type="ECO:0000313" key="4">
    <source>
        <dbReference type="Proteomes" id="UP000294702"/>
    </source>
</evidence>
<accession>A0A4R1FUB1</accession>
<dbReference type="Gene3D" id="3.30.300.90">
    <property type="entry name" value="BolA-like"/>
    <property type="match status" value="1"/>
</dbReference>
<gene>
    <name evidence="3" type="ORF">EV694_0893</name>
</gene>
<dbReference type="GO" id="GO:0006351">
    <property type="term" value="P:DNA-templated transcription"/>
    <property type="evidence" value="ECO:0007669"/>
    <property type="project" value="TreeGrafter"/>
</dbReference>
<reference evidence="3 4" key="1">
    <citation type="submission" date="2019-03" db="EMBL/GenBank/DDBJ databases">
        <title>Genomic Encyclopedia of Type Strains, Phase IV (KMG-IV): sequencing the most valuable type-strain genomes for metagenomic binning, comparative biology and taxonomic classification.</title>
        <authorList>
            <person name="Goeker M."/>
        </authorList>
    </citation>
    <scope>NUCLEOTIDE SEQUENCE [LARGE SCALE GENOMIC DNA]</scope>
    <source>
        <strain evidence="3 4">DSM 15534</strain>
    </source>
</reference>
<name>A0A4R1FUB1_9PAST</name>
<protein>
    <submittedName>
        <fullName evidence="3">BolA protein</fullName>
    </submittedName>
</protein>